<evidence type="ECO:0000256" key="1">
    <source>
        <dbReference type="ARBA" id="ARBA00000312"/>
    </source>
</evidence>
<dbReference type="PANTHER" id="PTHR34848:SF1">
    <property type="entry name" value="BIFUNCTIONAL ADENOSYLCOBALAMIN BIOSYNTHESIS PROTEIN COBU"/>
    <property type="match status" value="1"/>
</dbReference>
<comment type="catalytic activity">
    <reaction evidence="2">
        <text>adenosylcob(III)inamide phosphate + GTP + H(+) = adenosylcob(III)inamide-GDP + diphosphate</text>
        <dbReference type="Rhea" id="RHEA:22712"/>
        <dbReference type="ChEBI" id="CHEBI:15378"/>
        <dbReference type="ChEBI" id="CHEBI:33019"/>
        <dbReference type="ChEBI" id="CHEBI:37565"/>
        <dbReference type="ChEBI" id="CHEBI:58502"/>
        <dbReference type="ChEBI" id="CHEBI:60487"/>
        <dbReference type="EC" id="2.7.7.62"/>
    </reaction>
</comment>
<comment type="caution">
    <text evidence="18">The sequence shown here is derived from an EMBL/GenBank/DDBJ whole genome shotgun (WGS) entry which is preliminary data.</text>
</comment>
<comment type="catalytic activity">
    <reaction evidence="1">
        <text>adenosylcob(III)inamide + ATP = adenosylcob(III)inamide phosphate + ADP + H(+)</text>
        <dbReference type="Rhea" id="RHEA:15769"/>
        <dbReference type="ChEBI" id="CHEBI:2480"/>
        <dbReference type="ChEBI" id="CHEBI:15378"/>
        <dbReference type="ChEBI" id="CHEBI:30616"/>
        <dbReference type="ChEBI" id="CHEBI:58502"/>
        <dbReference type="ChEBI" id="CHEBI:456216"/>
        <dbReference type="EC" id="2.7.1.156"/>
    </reaction>
</comment>
<evidence type="ECO:0000256" key="8">
    <source>
        <dbReference type="ARBA" id="ARBA00012016"/>
    </source>
</evidence>
<evidence type="ECO:0000256" key="15">
    <source>
        <dbReference type="ARBA" id="ARBA00023134"/>
    </source>
</evidence>
<dbReference type="GO" id="GO:0016301">
    <property type="term" value="F:kinase activity"/>
    <property type="evidence" value="ECO:0007669"/>
    <property type="project" value="UniProtKB-KW"/>
</dbReference>
<protein>
    <recommendedName>
        <fullName evidence="16">Adenosylcobinamide kinase</fullName>
        <ecNumber evidence="8">2.7.1.156</ecNumber>
        <ecNumber evidence="9">2.7.7.62</ecNumber>
    </recommendedName>
    <alternativeName>
        <fullName evidence="17">Adenosylcobinamide-phosphate guanylyltransferase</fullName>
    </alternativeName>
</protein>
<comment type="pathway">
    <text evidence="5">Cofactor biosynthesis; adenosylcobalamin biosynthesis; adenosylcobalamin from cob(II)yrinate a,c-diamide: step 6/7.</text>
</comment>
<accession>A0ABS8FU57</accession>
<evidence type="ECO:0000256" key="5">
    <source>
        <dbReference type="ARBA" id="ARBA00004692"/>
    </source>
</evidence>
<evidence type="ECO:0000256" key="14">
    <source>
        <dbReference type="ARBA" id="ARBA00022840"/>
    </source>
</evidence>
<evidence type="ECO:0000256" key="2">
    <source>
        <dbReference type="ARBA" id="ARBA00000711"/>
    </source>
</evidence>
<evidence type="ECO:0000256" key="7">
    <source>
        <dbReference type="ARBA" id="ARBA00007490"/>
    </source>
</evidence>
<dbReference type="Pfam" id="PF02283">
    <property type="entry name" value="CobU"/>
    <property type="match status" value="2"/>
</dbReference>
<keyword evidence="14" id="KW-0067">ATP-binding</keyword>
<comment type="function">
    <text evidence="4">Catalyzes ATP-dependent phosphorylation of adenosylcobinamide and addition of GMP to adenosylcobinamide phosphate.</text>
</comment>
<dbReference type="GO" id="GO:0016779">
    <property type="term" value="F:nucleotidyltransferase activity"/>
    <property type="evidence" value="ECO:0007669"/>
    <property type="project" value="UniProtKB-KW"/>
</dbReference>
<dbReference type="InterPro" id="IPR027417">
    <property type="entry name" value="P-loop_NTPase"/>
</dbReference>
<evidence type="ECO:0000256" key="6">
    <source>
        <dbReference type="ARBA" id="ARBA00005159"/>
    </source>
</evidence>
<proteinExistence type="inferred from homology"/>
<dbReference type="Proteomes" id="UP001198151">
    <property type="component" value="Unassembled WGS sequence"/>
</dbReference>
<organism evidence="18 19">
    <name type="scientific">Ruminococcus turbiniformis</name>
    <dbReference type="NCBI Taxonomy" id="2881258"/>
    <lineage>
        <taxon>Bacteria</taxon>
        <taxon>Bacillati</taxon>
        <taxon>Bacillota</taxon>
        <taxon>Clostridia</taxon>
        <taxon>Eubacteriales</taxon>
        <taxon>Oscillospiraceae</taxon>
        <taxon>Ruminococcus</taxon>
    </lineage>
</organism>
<evidence type="ECO:0000256" key="11">
    <source>
        <dbReference type="ARBA" id="ARBA00022679"/>
    </source>
</evidence>
<keyword evidence="15" id="KW-0342">GTP-binding</keyword>
<keyword evidence="13 18" id="KW-0418">Kinase</keyword>
<evidence type="ECO:0000256" key="3">
    <source>
        <dbReference type="ARBA" id="ARBA00001522"/>
    </source>
</evidence>
<dbReference type="EC" id="2.7.7.62" evidence="9"/>
<comment type="similarity">
    <text evidence="7">Belongs to the CobU/CobP family.</text>
</comment>
<keyword evidence="12" id="KW-0547">Nucleotide-binding</keyword>
<gene>
    <name evidence="18" type="ORF">LKD70_03940</name>
</gene>
<dbReference type="SUPFAM" id="SSF52540">
    <property type="entry name" value="P-loop containing nucleoside triphosphate hydrolases"/>
    <property type="match status" value="2"/>
</dbReference>
<dbReference type="EC" id="2.7.1.156" evidence="8"/>
<evidence type="ECO:0000256" key="12">
    <source>
        <dbReference type="ARBA" id="ARBA00022741"/>
    </source>
</evidence>
<dbReference type="PANTHER" id="PTHR34848">
    <property type="match status" value="1"/>
</dbReference>
<evidence type="ECO:0000256" key="13">
    <source>
        <dbReference type="ARBA" id="ARBA00022777"/>
    </source>
</evidence>
<dbReference type="InterPro" id="IPR003203">
    <property type="entry name" value="CobU/CobP"/>
</dbReference>
<evidence type="ECO:0000313" key="19">
    <source>
        <dbReference type="Proteomes" id="UP001198151"/>
    </source>
</evidence>
<comment type="catalytic activity">
    <reaction evidence="3">
        <text>adenosylcob(III)inamide + GTP = adenosylcob(III)inamide phosphate + GDP + H(+)</text>
        <dbReference type="Rhea" id="RHEA:15765"/>
        <dbReference type="ChEBI" id="CHEBI:2480"/>
        <dbReference type="ChEBI" id="CHEBI:15378"/>
        <dbReference type="ChEBI" id="CHEBI:37565"/>
        <dbReference type="ChEBI" id="CHEBI:58189"/>
        <dbReference type="ChEBI" id="CHEBI:58502"/>
        <dbReference type="EC" id="2.7.1.156"/>
    </reaction>
</comment>
<evidence type="ECO:0000256" key="17">
    <source>
        <dbReference type="ARBA" id="ARBA00030571"/>
    </source>
</evidence>
<keyword evidence="10" id="KW-0169">Cobalamin biosynthesis</keyword>
<comment type="pathway">
    <text evidence="6">Cofactor biosynthesis; adenosylcobalamin biosynthesis; adenosylcobalamin from cob(II)yrinate a,c-diamide: step 5/7.</text>
</comment>
<evidence type="ECO:0000256" key="16">
    <source>
        <dbReference type="ARBA" id="ARBA00029570"/>
    </source>
</evidence>
<dbReference type="RefSeq" id="WP_227706740.1">
    <property type="nucleotide sequence ID" value="NZ_JAJEQX010000005.1"/>
</dbReference>
<name>A0ABS8FU57_9FIRM</name>
<evidence type="ECO:0000256" key="10">
    <source>
        <dbReference type="ARBA" id="ARBA00022573"/>
    </source>
</evidence>
<keyword evidence="18" id="KW-0548">Nucleotidyltransferase</keyword>
<evidence type="ECO:0000313" key="18">
    <source>
        <dbReference type="EMBL" id="MCC2253595.1"/>
    </source>
</evidence>
<dbReference type="Gene3D" id="3.40.50.300">
    <property type="entry name" value="P-loop containing nucleotide triphosphate hydrolases"/>
    <property type="match status" value="2"/>
</dbReference>
<evidence type="ECO:0000256" key="9">
    <source>
        <dbReference type="ARBA" id="ARBA00012523"/>
    </source>
</evidence>
<evidence type="ECO:0000256" key="4">
    <source>
        <dbReference type="ARBA" id="ARBA00003889"/>
    </source>
</evidence>
<sequence length="350" mass="39325">MMELVTGGSGSGKSAYAEETLCRLYPFSAGVDDKEKRGMADVHRYYIATMLPWDKETEKKIERHRAMRSGRRFQTLEWYTDLEGKLKSKKSPPMENADVLLECVSNLTANEMYEEKKRDAAGVVLRGIVSLKERCRNLIVVTNDVFSESLEASSEMQLYKEMLGKINCALADTADRVTEVVCGIPCAVKDLSVLRSEKFGRQGKNISAVDGREYKCPADEKKGGRGLRIITGGTLQGKLSFAKQMYPGEKWTDGKTCRLEEVQSCCAMNHFHEFIKRWLEQGKGWKELADLILEKNGNLILVCDEVGCGLVPVDTFERKYRESVGRIMCSLAGQAERVDRVVCGIGMRIK</sequence>
<keyword evidence="11" id="KW-0808">Transferase</keyword>
<keyword evidence="19" id="KW-1185">Reference proteome</keyword>
<dbReference type="EMBL" id="JAJEQX010000005">
    <property type="protein sequence ID" value="MCC2253595.1"/>
    <property type="molecule type" value="Genomic_DNA"/>
</dbReference>
<reference evidence="18 19" key="1">
    <citation type="submission" date="2021-10" db="EMBL/GenBank/DDBJ databases">
        <title>Anaerobic single-cell dispensing facilitates the cultivation of human gut bacteria.</title>
        <authorList>
            <person name="Afrizal A."/>
        </authorList>
    </citation>
    <scope>NUCLEOTIDE SEQUENCE [LARGE SCALE GENOMIC DNA]</scope>
    <source>
        <strain evidence="18 19">CLA-AA-H200</strain>
    </source>
</reference>